<accession>A0ABW5DQF7</accession>
<dbReference type="Proteomes" id="UP001597295">
    <property type="component" value="Unassembled WGS sequence"/>
</dbReference>
<dbReference type="CDD" id="cd07043">
    <property type="entry name" value="STAS_anti-anti-sigma_factors"/>
    <property type="match status" value="1"/>
</dbReference>
<organism evidence="4 5">
    <name type="scientific">Lacibacterium aquatile</name>
    <dbReference type="NCBI Taxonomy" id="1168082"/>
    <lineage>
        <taxon>Bacteria</taxon>
        <taxon>Pseudomonadati</taxon>
        <taxon>Pseudomonadota</taxon>
        <taxon>Alphaproteobacteria</taxon>
        <taxon>Rhodospirillales</taxon>
        <taxon>Rhodospirillaceae</taxon>
    </lineage>
</organism>
<keyword evidence="5" id="KW-1185">Reference proteome</keyword>
<evidence type="ECO:0000313" key="4">
    <source>
        <dbReference type="EMBL" id="MFD2262740.1"/>
    </source>
</evidence>
<gene>
    <name evidence="4" type="ORF">ACFSM5_07555</name>
</gene>
<dbReference type="Pfam" id="PF01740">
    <property type="entry name" value="STAS"/>
    <property type="match status" value="1"/>
</dbReference>
<comment type="similarity">
    <text evidence="1 2">Belongs to the anti-sigma-factor antagonist family.</text>
</comment>
<dbReference type="PANTHER" id="PTHR33495">
    <property type="entry name" value="ANTI-SIGMA FACTOR ANTAGONIST TM_1081-RELATED-RELATED"/>
    <property type="match status" value="1"/>
</dbReference>
<evidence type="ECO:0000313" key="5">
    <source>
        <dbReference type="Proteomes" id="UP001597295"/>
    </source>
</evidence>
<dbReference type="NCBIfam" id="TIGR00377">
    <property type="entry name" value="ant_ant_sig"/>
    <property type="match status" value="1"/>
</dbReference>
<sequence length="101" mass="11482">MNHAVTVANDAAEITITGRLTFKFHKEYKDFLDDLLKNEVERFIFDLSGVEFIDSAGLGMLLIAKQKAQGQNAQVILRKPPENVKRMLQVAKFDKIFEIEA</sequence>
<dbReference type="PANTHER" id="PTHR33495:SF15">
    <property type="entry name" value="STAS DOMAIN-CONTAINING PROTEIN"/>
    <property type="match status" value="1"/>
</dbReference>
<dbReference type="PROSITE" id="PS50801">
    <property type="entry name" value="STAS"/>
    <property type="match status" value="1"/>
</dbReference>
<dbReference type="InterPro" id="IPR003658">
    <property type="entry name" value="Anti-sigma_ant"/>
</dbReference>
<protein>
    <recommendedName>
        <fullName evidence="2">Anti-sigma factor antagonist</fullName>
    </recommendedName>
</protein>
<dbReference type="InterPro" id="IPR036513">
    <property type="entry name" value="STAS_dom_sf"/>
</dbReference>
<comment type="caution">
    <text evidence="4">The sequence shown here is derived from an EMBL/GenBank/DDBJ whole genome shotgun (WGS) entry which is preliminary data.</text>
</comment>
<proteinExistence type="inferred from homology"/>
<dbReference type="InterPro" id="IPR002645">
    <property type="entry name" value="STAS_dom"/>
</dbReference>
<dbReference type="EMBL" id="JBHUIP010000005">
    <property type="protein sequence ID" value="MFD2262740.1"/>
    <property type="molecule type" value="Genomic_DNA"/>
</dbReference>
<dbReference type="Gene3D" id="3.30.750.24">
    <property type="entry name" value="STAS domain"/>
    <property type="match status" value="1"/>
</dbReference>
<dbReference type="RefSeq" id="WP_379875707.1">
    <property type="nucleotide sequence ID" value="NZ_JBHUIP010000005.1"/>
</dbReference>
<dbReference type="SUPFAM" id="SSF52091">
    <property type="entry name" value="SpoIIaa-like"/>
    <property type="match status" value="1"/>
</dbReference>
<feature type="domain" description="STAS" evidence="3">
    <location>
        <begin position="1"/>
        <end position="101"/>
    </location>
</feature>
<evidence type="ECO:0000256" key="1">
    <source>
        <dbReference type="ARBA" id="ARBA00009013"/>
    </source>
</evidence>
<name>A0ABW5DQF7_9PROT</name>
<reference evidence="5" key="1">
    <citation type="journal article" date="2019" name="Int. J. Syst. Evol. Microbiol.">
        <title>The Global Catalogue of Microorganisms (GCM) 10K type strain sequencing project: providing services to taxonomists for standard genome sequencing and annotation.</title>
        <authorList>
            <consortium name="The Broad Institute Genomics Platform"/>
            <consortium name="The Broad Institute Genome Sequencing Center for Infectious Disease"/>
            <person name="Wu L."/>
            <person name="Ma J."/>
        </authorList>
    </citation>
    <scope>NUCLEOTIDE SEQUENCE [LARGE SCALE GENOMIC DNA]</scope>
    <source>
        <strain evidence="5">CGMCC 1.19062</strain>
    </source>
</reference>
<evidence type="ECO:0000256" key="2">
    <source>
        <dbReference type="RuleBase" id="RU003749"/>
    </source>
</evidence>
<evidence type="ECO:0000259" key="3">
    <source>
        <dbReference type="PROSITE" id="PS50801"/>
    </source>
</evidence>